<keyword evidence="3" id="KW-1185">Reference proteome</keyword>
<dbReference type="Proteomes" id="UP001305779">
    <property type="component" value="Unassembled WGS sequence"/>
</dbReference>
<proteinExistence type="predicted"/>
<reference evidence="2 3" key="1">
    <citation type="journal article" date="2023" name="G3 (Bethesda)">
        <title>A chromosome-level genome assembly of Zasmidium syzygii isolated from banana leaves.</title>
        <authorList>
            <person name="van Westerhoven A.C."/>
            <person name="Mehrabi R."/>
            <person name="Talebi R."/>
            <person name="Steentjes M.B.F."/>
            <person name="Corcolon B."/>
            <person name="Chong P.A."/>
            <person name="Kema G.H.J."/>
            <person name="Seidl M.F."/>
        </authorList>
    </citation>
    <scope>NUCLEOTIDE SEQUENCE [LARGE SCALE GENOMIC DNA]</scope>
    <source>
        <strain evidence="2 3">P124</strain>
    </source>
</reference>
<feature type="region of interest" description="Disordered" evidence="1">
    <location>
        <begin position="178"/>
        <end position="197"/>
    </location>
</feature>
<name>A0ABR0E475_ZASCE</name>
<evidence type="ECO:0000256" key="1">
    <source>
        <dbReference type="SAM" id="MobiDB-lite"/>
    </source>
</evidence>
<evidence type="ECO:0000313" key="2">
    <source>
        <dbReference type="EMBL" id="KAK4496232.1"/>
    </source>
</evidence>
<protein>
    <submittedName>
        <fullName evidence="2">Uncharacterized protein</fullName>
    </submittedName>
</protein>
<comment type="caution">
    <text evidence="2">The sequence shown here is derived from an EMBL/GenBank/DDBJ whole genome shotgun (WGS) entry which is preliminary data.</text>
</comment>
<dbReference type="EMBL" id="JAXOVC010000010">
    <property type="protein sequence ID" value="KAK4496232.1"/>
    <property type="molecule type" value="Genomic_DNA"/>
</dbReference>
<organism evidence="2 3">
    <name type="scientific">Zasmidium cellare</name>
    <name type="common">Wine cellar mold</name>
    <name type="synonym">Racodium cellare</name>
    <dbReference type="NCBI Taxonomy" id="395010"/>
    <lineage>
        <taxon>Eukaryota</taxon>
        <taxon>Fungi</taxon>
        <taxon>Dikarya</taxon>
        <taxon>Ascomycota</taxon>
        <taxon>Pezizomycotina</taxon>
        <taxon>Dothideomycetes</taxon>
        <taxon>Dothideomycetidae</taxon>
        <taxon>Mycosphaerellales</taxon>
        <taxon>Mycosphaerellaceae</taxon>
        <taxon>Zasmidium</taxon>
    </lineage>
</organism>
<sequence length="215" mass="23864">MPVYLRAKPLSNIAPVAAIATTLRGVMRSNTNALPLHLKSYYHFKTQMRSHVKDDVKAAGIIQAGNLDNEKKTTIRDKLANLAFLGQPNRNIAIKEMKPPKLRTLFLPYLALSPTLPHNLVCHHKHVFEKVHKVAKRLDLPLLAQFLQPRVPVVSTRTSSTKSTKSPERLNLPLLAEGDHPLRGAAGEEGHNQAQADAREALLAREAKKGKKLLI</sequence>
<evidence type="ECO:0000313" key="3">
    <source>
        <dbReference type="Proteomes" id="UP001305779"/>
    </source>
</evidence>
<gene>
    <name evidence="2" type="ORF">PRZ48_012212</name>
</gene>
<accession>A0ABR0E475</accession>